<protein>
    <submittedName>
        <fullName evidence="3">Uncharacterized protein</fullName>
    </submittedName>
</protein>
<dbReference type="EMBL" id="KB456263">
    <property type="protein sequence ID" value="EMF13402.1"/>
    <property type="molecule type" value="Genomic_DNA"/>
</dbReference>
<feature type="compositionally biased region" description="Basic residues" evidence="1">
    <location>
        <begin position="221"/>
        <end position="236"/>
    </location>
</feature>
<evidence type="ECO:0000313" key="3">
    <source>
        <dbReference type="EMBL" id="EMF13402.1"/>
    </source>
</evidence>
<feature type="region of interest" description="Disordered" evidence="1">
    <location>
        <begin position="163"/>
        <end position="236"/>
    </location>
</feature>
<keyword evidence="2" id="KW-0732">Signal</keyword>
<dbReference type="RefSeq" id="XP_016761523.1">
    <property type="nucleotide sequence ID" value="XM_016902512.1"/>
</dbReference>
<feature type="chain" id="PRO_5004031631" evidence="2">
    <location>
        <begin position="18"/>
        <end position="236"/>
    </location>
</feature>
<evidence type="ECO:0000313" key="4">
    <source>
        <dbReference type="Proteomes" id="UP000016931"/>
    </source>
</evidence>
<evidence type="ECO:0000256" key="1">
    <source>
        <dbReference type="SAM" id="MobiDB-lite"/>
    </source>
</evidence>
<accession>M3B0X9</accession>
<dbReference type="HOGENOM" id="CLU_1176050_0_0_1"/>
<name>M3B0X9_SPHMS</name>
<feature type="compositionally biased region" description="Gly residues" evidence="1">
    <location>
        <begin position="163"/>
        <end position="181"/>
    </location>
</feature>
<organism evidence="3 4">
    <name type="scientific">Sphaerulina musiva (strain SO2202)</name>
    <name type="common">Poplar stem canker fungus</name>
    <name type="synonym">Septoria musiva</name>
    <dbReference type="NCBI Taxonomy" id="692275"/>
    <lineage>
        <taxon>Eukaryota</taxon>
        <taxon>Fungi</taxon>
        <taxon>Dikarya</taxon>
        <taxon>Ascomycota</taxon>
        <taxon>Pezizomycotina</taxon>
        <taxon>Dothideomycetes</taxon>
        <taxon>Dothideomycetidae</taxon>
        <taxon>Mycosphaerellales</taxon>
        <taxon>Mycosphaerellaceae</taxon>
        <taxon>Sphaerulina</taxon>
    </lineage>
</organism>
<reference evidence="3 4" key="1">
    <citation type="journal article" date="2012" name="PLoS Pathog.">
        <title>Diverse lifestyles and strategies of plant pathogenesis encoded in the genomes of eighteen Dothideomycetes fungi.</title>
        <authorList>
            <person name="Ohm R.A."/>
            <person name="Feau N."/>
            <person name="Henrissat B."/>
            <person name="Schoch C.L."/>
            <person name="Horwitz B.A."/>
            <person name="Barry K.W."/>
            <person name="Condon B.J."/>
            <person name="Copeland A.C."/>
            <person name="Dhillon B."/>
            <person name="Glaser F."/>
            <person name="Hesse C.N."/>
            <person name="Kosti I."/>
            <person name="LaButti K."/>
            <person name="Lindquist E.A."/>
            <person name="Lucas S."/>
            <person name="Salamov A.A."/>
            <person name="Bradshaw R.E."/>
            <person name="Ciuffetti L."/>
            <person name="Hamelin R.C."/>
            <person name="Kema G.H.J."/>
            <person name="Lawrence C."/>
            <person name="Scott J.A."/>
            <person name="Spatafora J.W."/>
            <person name="Turgeon B.G."/>
            <person name="de Wit P.J.G.M."/>
            <person name="Zhong S."/>
            <person name="Goodwin S.B."/>
            <person name="Grigoriev I.V."/>
        </authorList>
    </citation>
    <scope>NUCLEOTIDE SEQUENCE [LARGE SCALE GENOMIC DNA]</scope>
    <source>
        <strain evidence="3 4">SO2202</strain>
    </source>
</reference>
<feature type="signal peptide" evidence="2">
    <location>
        <begin position="1"/>
        <end position="17"/>
    </location>
</feature>
<proteinExistence type="predicted"/>
<evidence type="ECO:0000256" key="2">
    <source>
        <dbReference type="SAM" id="SignalP"/>
    </source>
</evidence>
<dbReference type="AlphaFoldDB" id="M3B0X9"/>
<dbReference type="GeneID" id="27899649"/>
<feature type="compositionally biased region" description="Low complexity" evidence="1">
    <location>
        <begin position="18"/>
        <end position="36"/>
    </location>
</feature>
<gene>
    <name evidence="3" type="ORF">SEPMUDRAFT_132708</name>
</gene>
<sequence>MQLPLLLLAAMASLATAAGPPTADSATTDLTTADTETSGDDTGTNVDNGVPDDAVILQGPDNDAFCFCASFEDITDDNATYYVDNVDTAAICLASDSIVAYYDVGDGKIVAHCQDKTIFQDAQSFADACAEADPLGLNNGAGCCGASPDPCNNFAADPEYIGAGVGGDGGTEGGDPSGGMQAGDVQGGADTAMGTDDQGTDASGQMSADGAEEGNEEGKKEKKGKKSKKPPKSFRL</sequence>
<dbReference type="Proteomes" id="UP000016931">
    <property type="component" value="Unassembled WGS sequence"/>
</dbReference>
<keyword evidence="4" id="KW-1185">Reference proteome</keyword>
<feature type="region of interest" description="Disordered" evidence="1">
    <location>
        <begin position="18"/>
        <end position="49"/>
    </location>
</feature>